<reference evidence="3" key="1">
    <citation type="submission" date="2022-11" db="UniProtKB">
        <authorList>
            <consortium name="WormBaseParasite"/>
        </authorList>
    </citation>
    <scope>IDENTIFICATION</scope>
</reference>
<evidence type="ECO:0000313" key="2">
    <source>
        <dbReference type="Proteomes" id="UP000887577"/>
    </source>
</evidence>
<dbReference type="PANTHER" id="PTHR10887:SF341">
    <property type="entry name" value="NFX1-TYPE ZINC FINGER-CONTAINING PROTEIN 1"/>
    <property type="match status" value="1"/>
</dbReference>
<dbReference type="PANTHER" id="PTHR10887">
    <property type="entry name" value="DNA2/NAM7 HELICASE FAMILY"/>
    <property type="match status" value="1"/>
</dbReference>
<accession>A0A914YC18</accession>
<dbReference type="InterPro" id="IPR045055">
    <property type="entry name" value="DNA2/NAM7-like"/>
</dbReference>
<evidence type="ECO:0000259" key="1">
    <source>
        <dbReference type="Pfam" id="PF13086"/>
    </source>
</evidence>
<feature type="domain" description="DNA2/NAM7 helicase helicase" evidence="1">
    <location>
        <begin position="2"/>
        <end position="147"/>
    </location>
</feature>
<name>A0A914YC18_9BILA</name>
<proteinExistence type="predicted"/>
<sequence length="361" mass="42008">MDESQYNALIYTLTSELAILQGPPGTGKTYMGLQIAKLLFDNWSIWNSDAKESRPMLVVCYTNHALDQFLEGISKFVPEGIIRVGGRCKNETVAQFNLSKSRKWDNSTVRNQYFNIRDEIVEIQRRLGEKTESLKLLESRFASPARLMNAHSFDFTENEYEYKYDIIQSLNKRCGTDSNETLMFKWLTQSDRNVSINLYDINIFRQLMAYNIPEIKAKNALADFYQRGYYPDSLQLFHHLRSPQGQFYSATRLSMIASVWPKLSDIDDVKQMGFTDTVAAELLVRNNVNQIREEHNQNKGIKSNRQLATVNIPEQPEVKEVDELIFKDEDEENRMIVDSNVLEDFQIRYPIFLNILLPHIQ</sequence>
<dbReference type="SUPFAM" id="SSF52540">
    <property type="entry name" value="P-loop containing nucleoside triphosphate hydrolases"/>
    <property type="match status" value="1"/>
</dbReference>
<dbReference type="InterPro" id="IPR027417">
    <property type="entry name" value="P-loop_NTPase"/>
</dbReference>
<keyword evidence="2" id="KW-1185">Reference proteome</keyword>
<dbReference type="Gene3D" id="3.40.50.300">
    <property type="entry name" value="P-loop containing nucleotide triphosphate hydrolases"/>
    <property type="match status" value="1"/>
</dbReference>
<dbReference type="GO" id="GO:0031048">
    <property type="term" value="P:regulatory ncRNA-mediated heterochromatin formation"/>
    <property type="evidence" value="ECO:0007669"/>
    <property type="project" value="TreeGrafter"/>
</dbReference>
<dbReference type="GO" id="GO:0031380">
    <property type="term" value="C:nuclear RNA-directed RNA polymerase complex"/>
    <property type="evidence" value="ECO:0007669"/>
    <property type="project" value="TreeGrafter"/>
</dbReference>
<dbReference type="InterPro" id="IPR041677">
    <property type="entry name" value="DNA2/NAM7_AAA_11"/>
</dbReference>
<evidence type="ECO:0000313" key="3">
    <source>
        <dbReference type="WBParaSite" id="PSU_v2.g15021.t1"/>
    </source>
</evidence>
<dbReference type="WBParaSite" id="PSU_v2.g15021.t1">
    <property type="protein sequence ID" value="PSU_v2.g15021.t1"/>
    <property type="gene ID" value="PSU_v2.g15021"/>
</dbReference>
<dbReference type="AlphaFoldDB" id="A0A914YC18"/>
<dbReference type="Pfam" id="PF13086">
    <property type="entry name" value="AAA_11"/>
    <property type="match status" value="1"/>
</dbReference>
<organism evidence="2 3">
    <name type="scientific">Panagrolaimus superbus</name>
    <dbReference type="NCBI Taxonomy" id="310955"/>
    <lineage>
        <taxon>Eukaryota</taxon>
        <taxon>Metazoa</taxon>
        <taxon>Ecdysozoa</taxon>
        <taxon>Nematoda</taxon>
        <taxon>Chromadorea</taxon>
        <taxon>Rhabditida</taxon>
        <taxon>Tylenchina</taxon>
        <taxon>Panagrolaimomorpha</taxon>
        <taxon>Panagrolaimoidea</taxon>
        <taxon>Panagrolaimidae</taxon>
        <taxon>Panagrolaimus</taxon>
    </lineage>
</organism>
<dbReference type="GO" id="GO:0004386">
    <property type="term" value="F:helicase activity"/>
    <property type="evidence" value="ECO:0007669"/>
    <property type="project" value="InterPro"/>
</dbReference>
<protein>
    <submittedName>
        <fullName evidence="3">DNA2/NAM7 helicase helicase domain-containing protein</fullName>
    </submittedName>
</protein>
<dbReference type="Proteomes" id="UP000887577">
    <property type="component" value="Unplaced"/>
</dbReference>